<evidence type="ECO:0000313" key="2">
    <source>
        <dbReference type="Proteomes" id="UP001151760"/>
    </source>
</evidence>
<name>A0ABQ5GBS7_9ASTR</name>
<reference evidence="1" key="2">
    <citation type="submission" date="2022-01" db="EMBL/GenBank/DDBJ databases">
        <authorList>
            <person name="Yamashiro T."/>
            <person name="Shiraishi A."/>
            <person name="Satake H."/>
            <person name="Nakayama K."/>
        </authorList>
    </citation>
    <scope>NUCLEOTIDE SEQUENCE</scope>
</reference>
<organism evidence="1 2">
    <name type="scientific">Tanacetum coccineum</name>
    <dbReference type="NCBI Taxonomy" id="301880"/>
    <lineage>
        <taxon>Eukaryota</taxon>
        <taxon>Viridiplantae</taxon>
        <taxon>Streptophyta</taxon>
        <taxon>Embryophyta</taxon>
        <taxon>Tracheophyta</taxon>
        <taxon>Spermatophyta</taxon>
        <taxon>Magnoliopsida</taxon>
        <taxon>eudicotyledons</taxon>
        <taxon>Gunneridae</taxon>
        <taxon>Pentapetalae</taxon>
        <taxon>asterids</taxon>
        <taxon>campanulids</taxon>
        <taxon>Asterales</taxon>
        <taxon>Asteraceae</taxon>
        <taxon>Asteroideae</taxon>
        <taxon>Anthemideae</taxon>
        <taxon>Anthemidinae</taxon>
        <taxon>Tanacetum</taxon>
    </lineage>
</organism>
<dbReference type="Proteomes" id="UP001151760">
    <property type="component" value="Unassembled WGS sequence"/>
</dbReference>
<gene>
    <name evidence="1" type="ORF">Tco_1031815</name>
</gene>
<sequence length="167" mass="18678">MLLKVRLPLFGKDGPSHSAGTTLQRDTAVYNHMSVNKIDVIIWLVHDILQEGSLDFQVDRSGNPLHISSLIVLLLLKISLLVEDRSCGKGLMKPPEKGDHAIALHDQLLERALAGRGKPNTLFPRWTFAYRRSMPFGLLCICPWQVPTMYDGNLLPLSILEKDVEAV</sequence>
<accession>A0ABQ5GBS7</accession>
<keyword evidence="2" id="KW-1185">Reference proteome</keyword>
<reference evidence="1" key="1">
    <citation type="journal article" date="2022" name="Int. J. Mol. Sci.">
        <title>Draft Genome of Tanacetum Coccineum: Genomic Comparison of Closely Related Tanacetum-Family Plants.</title>
        <authorList>
            <person name="Yamashiro T."/>
            <person name="Shiraishi A."/>
            <person name="Nakayama K."/>
            <person name="Satake H."/>
        </authorList>
    </citation>
    <scope>NUCLEOTIDE SEQUENCE</scope>
</reference>
<comment type="caution">
    <text evidence="1">The sequence shown here is derived from an EMBL/GenBank/DDBJ whole genome shotgun (WGS) entry which is preliminary data.</text>
</comment>
<evidence type="ECO:0000313" key="1">
    <source>
        <dbReference type="EMBL" id="GJT72529.1"/>
    </source>
</evidence>
<dbReference type="EMBL" id="BQNB010018267">
    <property type="protein sequence ID" value="GJT72529.1"/>
    <property type="molecule type" value="Genomic_DNA"/>
</dbReference>
<proteinExistence type="predicted"/>
<protein>
    <submittedName>
        <fullName evidence="1">Uncharacterized protein</fullName>
    </submittedName>
</protein>